<reference evidence="1 2" key="1">
    <citation type="journal article" date="2021" name="Nat. Plants">
        <title>The Taxus genome provides insights into paclitaxel biosynthesis.</title>
        <authorList>
            <person name="Xiong X."/>
            <person name="Gou J."/>
            <person name="Liao Q."/>
            <person name="Li Y."/>
            <person name="Zhou Q."/>
            <person name="Bi G."/>
            <person name="Li C."/>
            <person name="Du R."/>
            <person name="Wang X."/>
            <person name="Sun T."/>
            <person name="Guo L."/>
            <person name="Liang H."/>
            <person name="Lu P."/>
            <person name="Wu Y."/>
            <person name="Zhang Z."/>
            <person name="Ro D.K."/>
            <person name="Shang Y."/>
            <person name="Huang S."/>
            <person name="Yan J."/>
        </authorList>
    </citation>
    <scope>NUCLEOTIDE SEQUENCE [LARGE SCALE GENOMIC DNA]</scope>
    <source>
        <strain evidence="1">Ta-2019</strain>
    </source>
</reference>
<dbReference type="Proteomes" id="UP000824469">
    <property type="component" value="Unassembled WGS sequence"/>
</dbReference>
<comment type="caution">
    <text evidence="1">The sequence shown here is derived from an EMBL/GenBank/DDBJ whole genome shotgun (WGS) entry which is preliminary data.</text>
</comment>
<dbReference type="AlphaFoldDB" id="A0AA38FC44"/>
<protein>
    <submittedName>
        <fullName evidence="1">Uncharacterized protein</fullName>
    </submittedName>
</protein>
<sequence length="280" mass="32286">MQLRVDVKDSVNRLRLETSFENNRAWMQQRIKGLAKAFKDVDPAIIDTAKDGTYQGTGEFDENDSSISEWNKLRVAIQKVLKEDYEKALAEAAQLKKSDLKSWQNKFSKYGLLFGNYTGMLDESEKLDKIWLWLQIKKEMEKDLSSRSENTQFMNGYHHYGSIDIPHFKSTMTSSQMKELFVTTHDLSEEAQGALCRRISIASDQESLLKLHNDIQNDFKLESTGFIESAPQHFLSKQCWRQIRRALLSSRTGNGSGTLYLEKMLPRYFSTSSENSPKLN</sequence>
<proteinExistence type="predicted"/>
<keyword evidence="2" id="KW-1185">Reference proteome</keyword>
<organism evidence="1 2">
    <name type="scientific">Taxus chinensis</name>
    <name type="common">Chinese yew</name>
    <name type="synonym">Taxus wallichiana var. chinensis</name>
    <dbReference type="NCBI Taxonomy" id="29808"/>
    <lineage>
        <taxon>Eukaryota</taxon>
        <taxon>Viridiplantae</taxon>
        <taxon>Streptophyta</taxon>
        <taxon>Embryophyta</taxon>
        <taxon>Tracheophyta</taxon>
        <taxon>Spermatophyta</taxon>
        <taxon>Pinopsida</taxon>
        <taxon>Pinidae</taxon>
        <taxon>Conifers II</taxon>
        <taxon>Cupressales</taxon>
        <taxon>Taxaceae</taxon>
        <taxon>Taxus</taxon>
    </lineage>
</organism>
<name>A0AA38FC44_TAXCH</name>
<dbReference type="EMBL" id="JAHRHJ020000010">
    <property type="protein sequence ID" value="KAH9296755.1"/>
    <property type="molecule type" value="Genomic_DNA"/>
</dbReference>
<gene>
    <name evidence="1" type="ORF">KI387_028437</name>
</gene>
<evidence type="ECO:0000313" key="2">
    <source>
        <dbReference type="Proteomes" id="UP000824469"/>
    </source>
</evidence>
<accession>A0AA38FC44</accession>
<evidence type="ECO:0000313" key="1">
    <source>
        <dbReference type="EMBL" id="KAH9296755.1"/>
    </source>
</evidence>